<dbReference type="SUPFAM" id="SSF52540">
    <property type="entry name" value="P-loop containing nucleoside triphosphate hydrolases"/>
    <property type="match status" value="1"/>
</dbReference>
<evidence type="ECO:0000256" key="2">
    <source>
        <dbReference type="ARBA" id="ARBA00023134"/>
    </source>
</evidence>
<dbReference type="InterPro" id="IPR036925">
    <property type="entry name" value="TIF_IF2_dom3_sf"/>
</dbReference>
<evidence type="ECO:0000256" key="3">
    <source>
        <dbReference type="SAM" id="MobiDB-lite"/>
    </source>
</evidence>
<sequence length="425" mass="45029">MTTEQRQAGNRNPRRGEVRRNTPRSLTLPESLTVKELAELLDQSDVDVIKQLMRHGIMVSVNQAIDHQVATVAAAAYGVRTRQADTAGETGALTANVGVENDADMKPRPPVVTILGHVDHGKTSLLDYIRNSSVVDKEAGGITQHIGAYQSWCAADDGIMPQTDEAISHAKAADVPIVVAINKMDLPDAQPDVIYRQLSERNLLVEQWGGDVIAVSLSAQTGNGVGDLLENLSVLAEVLELKANPDRSAAGVIIEATLDRRRGPTATVLIQTGTLRVGNQIVAGGSWGRVRAIADERGDPMDVILPGSPGVITGLNATPEAGDILQVVSDDRTASQSSTRQRQRTATTGNLDTVLTLDNVVKQIDAGDVKELVLVVKADVQGSVEAVTQSVEKLSEGDVKSPRHSLRSGAVIDSDVQLAAASKAS</sequence>
<feature type="compositionally biased region" description="Polar residues" evidence="3">
    <location>
        <begin position="1"/>
        <end position="10"/>
    </location>
</feature>
<keyword evidence="8" id="KW-0648">Protein biosynthesis</keyword>
<proteinExistence type="predicted"/>
<dbReference type="Gene3D" id="3.40.50.10050">
    <property type="entry name" value="Translation initiation factor IF- 2, domain 3"/>
    <property type="match status" value="1"/>
</dbReference>
<evidence type="ECO:0000313" key="8">
    <source>
        <dbReference type="EMBL" id="CAI8026056.1"/>
    </source>
</evidence>
<dbReference type="InterPro" id="IPR009000">
    <property type="entry name" value="Transl_B-barrel_sf"/>
</dbReference>
<dbReference type="Pfam" id="PF00009">
    <property type="entry name" value="GTP_EFTU"/>
    <property type="match status" value="1"/>
</dbReference>
<dbReference type="SUPFAM" id="SSF52156">
    <property type="entry name" value="Initiation factor IF2/eIF5b, domain 3"/>
    <property type="match status" value="1"/>
</dbReference>
<dbReference type="InterPro" id="IPR027417">
    <property type="entry name" value="P-loop_NTPase"/>
</dbReference>
<dbReference type="SUPFAM" id="SSF50447">
    <property type="entry name" value="Translation proteins"/>
    <property type="match status" value="1"/>
</dbReference>
<dbReference type="Pfam" id="PF04760">
    <property type="entry name" value="IF2_N"/>
    <property type="match status" value="1"/>
</dbReference>
<dbReference type="CDD" id="cd01887">
    <property type="entry name" value="IF2_eIF5B"/>
    <property type="match status" value="1"/>
</dbReference>
<keyword evidence="9" id="KW-1185">Reference proteome</keyword>
<evidence type="ECO:0000259" key="4">
    <source>
        <dbReference type="Pfam" id="PF00009"/>
    </source>
</evidence>
<evidence type="ECO:0000259" key="5">
    <source>
        <dbReference type="Pfam" id="PF04760"/>
    </source>
</evidence>
<keyword evidence="2" id="KW-0342">GTP-binding</keyword>
<comment type="caution">
    <text evidence="8">The sequence shown here is derived from an EMBL/GenBank/DDBJ whole genome shotgun (WGS) entry which is preliminary data.</text>
</comment>
<evidence type="ECO:0000259" key="7">
    <source>
        <dbReference type="Pfam" id="PF22042"/>
    </source>
</evidence>
<dbReference type="CDD" id="cd03702">
    <property type="entry name" value="IF2_mtIF2_II"/>
    <property type="match status" value="1"/>
</dbReference>
<dbReference type="AlphaFoldDB" id="A0AA35SCC6"/>
<dbReference type="EMBL" id="CASHTH010002197">
    <property type="protein sequence ID" value="CAI8026056.1"/>
    <property type="molecule type" value="Genomic_DNA"/>
</dbReference>
<dbReference type="GO" id="GO:0003924">
    <property type="term" value="F:GTPase activity"/>
    <property type="evidence" value="ECO:0007669"/>
    <property type="project" value="InterPro"/>
</dbReference>
<dbReference type="GO" id="GO:0003743">
    <property type="term" value="F:translation initiation factor activity"/>
    <property type="evidence" value="ECO:0007669"/>
    <property type="project" value="UniProtKB-KW"/>
</dbReference>
<dbReference type="PANTHER" id="PTHR43381">
    <property type="entry name" value="TRANSLATION INITIATION FACTOR IF-2-RELATED"/>
    <property type="match status" value="1"/>
</dbReference>
<evidence type="ECO:0000313" key="9">
    <source>
        <dbReference type="Proteomes" id="UP001174909"/>
    </source>
</evidence>
<gene>
    <name evidence="8" type="ORF">GBAR_LOCUS15023</name>
</gene>
<protein>
    <submittedName>
        <fullName evidence="8">Translation initiation factor IF-2</fullName>
    </submittedName>
</protein>
<reference evidence="8" key="1">
    <citation type="submission" date="2023-03" db="EMBL/GenBank/DDBJ databases">
        <authorList>
            <person name="Steffen K."/>
            <person name="Cardenas P."/>
        </authorList>
    </citation>
    <scope>NUCLEOTIDE SEQUENCE</scope>
</reference>
<dbReference type="Gene3D" id="3.40.50.300">
    <property type="entry name" value="P-loop containing nucleotide triphosphate hydrolases"/>
    <property type="match status" value="2"/>
</dbReference>
<dbReference type="GO" id="GO:0005829">
    <property type="term" value="C:cytosol"/>
    <property type="evidence" value="ECO:0007669"/>
    <property type="project" value="TreeGrafter"/>
</dbReference>
<accession>A0AA35SCC6</accession>
<dbReference type="InterPro" id="IPR015760">
    <property type="entry name" value="TIF_IF2"/>
</dbReference>
<organism evidence="8 9">
    <name type="scientific">Geodia barretti</name>
    <name type="common">Barrett's horny sponge</name>
    <dbReference type="NCBI Taxonomy" id="519541"/>
    <lineage>
        <taxon>Eukaryota</taxon>
        <taxon>Metazoa</taxon>
        <taxon>Porifera</taxon>
        <taxon>Demospongiae</taxon>
        <taxon>Heteroscleromorpha</taxon>
        <taxon>Tetractinellida</taxon>
        <taxon>Astrophorina</taxon>
        <taxon>Geodiidae</taxon>
        <taxon>Geodia</taxon>
    </lineage>
</organism>
<dbReference type="PANTHER" id="PTHR43381:SF5">
    <property type="entry name" value="TR-TYPE G DOMAIN-CONTAINING PROTEIN"/>
    <property type="match status" value="1"/>
</dbReference>
<feature type="region of interest" description="Disordered" evidence="3">
    <location>
        <begin position="1"/>
        <end position="24"/>
    </location>
</feature>
<dbReference type="InterPro" id="IPR006847">
    <property type="entry name" value="IF2_N"/>
</dbReference>
<keyword evidence="8" id="KW-0396">Initiation factor</keyword>
<dbReference type="InterPro" id="IPR000795">
    <property type="entry name" value="T_Tr_GTP-bd_dom"/>
</dbReference>
<feature type="domain" description="Elongation factor G-like" evidence="7">
    <location>
        <begin position="249"/>
        <end position="327"/>
    </location>
</feature>
<dbReference type="InterPro" id="IPR053905">
    <property type="entry name" value="EF-G-like_DII"/>
</dbReference>
<feature type="domain" description="Tr-type G" evidence="4">
    <location>
        <begin position="153"/>
        <end position="232"/>
    </location>
</feature>
<dbReference type="InterPro" id="IPR023115">
    <property type="entry name" value="TIF_IF2_dom3"/>
</dbReference>
<dbReference type="Gene3D" id="2.40.30.10">
    <property type="entry name" value="Translation factors"/>
    <property type="match status" value="1"/>
</dbReference>
<feature type="domain" description="Translation initiation factor IF-2 N-terminal" evidence="5">
    <location>
        <begin position="29"/>
        <end position="79"/>
    </location>
</feature>
<evidence type="ECO:0000259" key="6">
    <source>
        <dbReference type="Pfam" id="PF11987"/>
    </source>
</evidence>
<keyword evidence="1" id="KW-0547">Nucleotide-binding</keyword>
<evidence type="ECO:0000256" key="1">
    <source>
        <dbReference type="ARBA" id="ARBA00022741"/>
    </source>
</evidence>
<feature type="domain" description="Translation initiation factor IF- 2" evidence="6">
    <location>
        <begin position="355"/>
        <end position="424"/>
    </location>
</feature>
<name>A0AA35SCC6_GEOBA</name>
<dbReference type="Proteomes" id="UP001174909">
    <property type="component" value="Unassembled WGS sequence"/>
</dbReference>
<dbReference type="Pfam" id="PF11987">
    <property type="entry name" value="IF-2"/>
    <property type="match status" value="1"/>
</dbReference>
<dbReference type="GO" id="GO:0005525">
    <property type="term" value="F:GTP binding"/>
    <property type="evidence" value="ECO:0007669"/>
    <property type="project" value="UniProtKB-KW"/>
</dbReference>
<dbReference type="Pfam" id="PF22042">
    <property type="entry name" value="EF-G_D2"/>
    <property type="match status" value="1"/>
</dbReference>
<dbReference type="InterPro" id="IPR044145">
    <property type="entry name" value="IF2_II"/>
</dbReference>